<dbReference type="OrthoDB" id="9909019at2759"/>
<dbReference type="GO" id="GO:0005794">
    <property type="term" value="C:Golgi apparatus"/>
    <property type="evidence" value="ECO:0007669"/>
    <property type="project" value="TreeGrafter"/>
</dbReference>
<evidence type="ECO:0000256" key="9">
    <source>
        <dbReference type="ARBA" id="ARBA00048048"/>
    </source>
</evidence>
<evidence type="ECO:0000256" key="6">
    <source>
        <dbReference type="ARBA" id="ARBA00023139"/>
    </source>
</evidence>
<feature type="domain" description="Palmitoyltransferase DHHC" evidence="11">
    <location>
        <begin position="161"/>
        <end position="309"/>
    </location>
</feature>
<evidence type="ECO:0000313" key="13">
    <source>
        <dbReference type="Proteomes" id="UP001149813"/>
    </source>
</evidence>
<dbReference type="PROSITE" id="PS50216">
    <property type="entry name" value="DHHC"/>
    <property type="match status" value="1"/>
</dbReference>
<keyword evidence="7" id="KW-0449">Lipoprotein</keyword>
<comment type="similarity">
    <text evidence="10">Belongs to the DHHC palmitoyltransferase family.</text>
</comment>
<evidence type="ECO:0000256" key="4">
    <source>
        <dbReference type="ARBA" id="ARBA00022989"/>
    </source>
</evidence>
<evidence type="ECO:0000256" key="2">
    <source>
        <dbReference type="ARBA" id="ARBA00022679"/>
    </source>
</evidence>
<gene>
    <name evidence="12" type="primary">SWF1</name>
    <name evidence="12" type="ORF">LPJ53_000065</name>
</gene>
<feature type="transmembrane region" description="Helical" evidence="10">
    <location>
        <begin position="6"/>
        <end position="26"/>
    </location>
</feature>
<evidence type="ECO:0000256" key="5">
    <source>
        <dbReference type="ARBA" id="ARBA00023136"/>
    </source>
</evidence>
<feature type="transmembrane region" description="Helical" evidence="10">
    <location>
        <begin position="82"/>
        <end position="102"/>
    </location>
</feature>
<dbReference type="GO" id="GO:0006612">
    <property type="term" value="P:protein targeting to membrane"/>
    <property type="evidence" value="ECO:0007669"/>
    <property type="project" value="TreeGrafter"/>
</dbReference>
<keyword evidence="13" id="KW-1185">Reference proteome</keyword>
<dbReference type="Proteomes" id="UP001149813">
    <property type="component" value="Unassembled WGS sequence"/>
</dbReference>
<evidence type="ECO:0000256" key="1">
    <source>
        <dbReference type="ARBA" id="ARBA00004141"/>
    </source>
</evidence>
<dbReference type="EMBL" id="JANBOJ010000001">
    <property type="protein sequence ID" value="KAJ1725804.1"/>
    <property type="molecule type" value="Genomic_DNA"/>
</dbReference>
<sequence>MGISLFTASWVTALLAFCAWVSILLLGRNRMFRGTVVERANIYCLETLPANVNRLMRAGISDAFVQKAEGVWIALFGRRNPVFQIFAIVLYFLGLSVFMTQAAPAIPNRYVGGWQWITIALTLAVNMGSYAVACVVDPGYVDAGNVDRACSLFELDGLLYSENAVCRTCHLRKPARSKHCSACGRCIQMMDHHCMWLNNCIGLNNARWFLAFLASFSAVCIYGTYLFATVVLELRHVRGLTHAMVQDELTGEMVPLSFKTSILYLLDENVLLAIIMVLLLILTPAIAIFTVYQLRIASLGYTGNEEIKWLNVADDIKDEVLFVVNEGSEQEAYAVIEKEDQQADLRPKRLVTDLAQVANKYHRGIWENLRFILLASSSGSKPHVD</sequence>
<dbReference type="Pfam" id="PF01529">
    <property type="entry name" value="DHHC"/>
    <property type="match status" value="1"/>
</dbReference>
<keyword evidence="5 10" id="KW-0472">Membrane</keyword>
<reference evidence="12" key="1">
    <citation type="submission" date="2022-07" db="EMBL/GenBank/DDBJ databases">
        <title>Phylogenomic reconstructions and comparative analyses of Kickxellomycotina fungi.</title>
        <authorList>
            <person name="Reynolds N.K."/>
            <person name="Stajich J.E."/>
            <person name="Barry K."/>
            <person name="Grigoriev I.V."/>
            <person name="Crous P."/>
            <person name="Smith M.E."/>
        </authorList>
    </citation>
    <scope>NUCLEOTIDE SEQUENCE</scope>
    <source>
        <strain evidence="12">NBRC 32514</strain>
    </source>
</reference>
<evidence type="ECO:0000256" key="7">
    <source>
        <dbReference type="ARBA" id="ARBA00023288"/>
    </source>
</evidence>
<dbReference type="PANTHER" id="PTHR22883">
    <property type="entry name" value="ZINC FINGER DHHC DOMAIN CONTAINING PROTEIN"/>
    <property type="match status" value="1"/>
</dbReference>
<evidence type="ECO:0000256" key="3">
    <source>
        <dbReference type="ARBA" id="ARBA00022692"/>
    </source>
</evidence>
<evidence type="ECO:0000256" key="8">
    <source>
        <dbReference type="ARBA" id="ARBA00023315"/>
    </source>
</evidence>
<name>A0A9W7Y2P4_9FUNG</name>
<dbReference type="GO" id="GO:0005783">
    <property type="term" value="C:endoplasmic reticulum"/>
    <property type="evidence" value="ECO:0007669"/>
    <property type="project" value="TreeGrafter"/>
</dbReference>
<dbReference type="GO" id="GO:0016020">
    <property type="term" value="C:membrane"/>
    <property type="evidence" value="ECO:0007669"/>
    <property type="project" value="UniProtKB-SubCell"/>
</dbReference>
<keyword evidence="8 10" id="KW-0012">Acyltransferase</keyword>
<keyword evidence="3 10" id="KW-0812">Transmembrane</keyword>
<keyword evidence="6" id="KW-0564">Palmitate</keyword>
<comment type="subcellular location">
    <subcellularLocation>
        <location evidence="1">Membrane</location>
        <topology evidence="1">Multi-pass membrane protein</topology>
    </subcellularLocation>
</comment>
<keyword evidence="2 10" id="KW-0808">Transferase</keyword>
<dbReference type="InterPro" id="IPR039859">
    <property type="entry name" value="PFA4/ZDH16/20/ERF2-like"/>
</dbReference>
<protein>
    <recommendedName>
        <fullName evidence="10">Palmitoyltransferase</fullName>
        <ecNumber evidence="10">2.3.1.225</ecNumber>
    </recommendedName>
</protein>
<comment type="domain">
    <text evidence="10">The DHHC domain is required for palmitoyltransferase activity.</text>
</comment>
<organism evidence="12 13">
    <name type="scientific">Coemansia erecta</name>
    <dbReference type="NCBI Taxonomy" id="147472"/>
    <lineage>
        <taxon>Eukaryota</taxon>
        <taxon>Fungi</taxon>
        <taxon>Fungi incertae sedis</taxon>
        <taxon>Zoopagomycota</taxon>
        <taxon>Kickxellomycotina</taxon>
        <taxon>Kickxellomycetes</taxon>
        <taxon>Kickxellales</taxon>
        <taxon>Kickxellaceae</taxon>
        <taxon>Coemansia</taxon>
    </lineage>
</organism>
<dbReference type="EC" id="2.3.1.225" evidence="10"/>
<evidence type="ECO:0000313" key="12">
    <source>
        <dbReference type="EMBL" id="KAJ1725804.1"/>
    </source>
</evidence>
<comment type="catalytic activity">
    <reaction evidence="9 10">
        <text>L-cysteinyl-[protein] + hexadecanoyl-CoA = S-hexadecanoyl-L-cysteinyl-[protein] + CoA</text>
        <dbReference type="Rhea" id="RHEA:36683"/>
        <dbReference type="Rhea" id="RHEA-COMP:10131"/>
        <dbReference type="Rhea" id="RHEA-COMP:11032"/>
        <dbReference type="ChEBI" id="CHEBI:29950"/>
        <dbReference type="ChEBI" id="CHEBI:57287"/>
        <dbReference type="ChEBI" id="CHEBI:57379"/>
        <dbReference type="ChEBI" id="CHEBI:74151"/>
        <dbReference type="EC" id="2.3.1.225"/>
    </reaction>
</comment>
<keyword evidence="4 10" id="KW-1133">Transmembrane helix</keyword>
<accession>A0A9W7Y2P4</accession>
<dbReference type="InterPro" id="IPR001594">
    <property type="entry name" value="Palmitoyltrfase_DHHC"/>
</dbReference>
<comment type="caution">
    <text evidence="12">The sequence shown here is derived from an EMBL/GenBank/DDBJ whole genome shotgun (WGS) entry which is preliminary data.</text>
</comment>
<dbReference type="AlphaFoldDB" id="A0A9W7Y2P4"/>
<proteinExistence type="inferred from homology"/>
<evidence type="ECO:0000256" key="10">
    <source>
        <dbReference type="RuleBase" id="RU079119"/>
    </source>
</evidence>
<feature type="transmembrane region" description="Helical" evidence="10">
    <location>
        <begin position="270"/>
        <end position="292"/>
    </location>
</feature>
<feature type="transmembrane region" description="Helical" evidence="10">
    <location>
        <begin position="114"/>
        <end position="136"/>
    </location>
</feature>
<evidence type="ECO:0000259" key="11">
    <source>
        <dbReference type="Pfam" id="PF01529"/>
    </source>
</evidence>
<feature type="transmembrane region" description="Helical" evidence="10">
    <location>
        <begin position="208"/>
        <end position="228"/>
    </location>
</feature>
<dbReference type="GO" id="GO:0019706">
    <property type="term" value="F:protein-cysteine S-palmitoyltransferase activity"/>
    <property type="evidence" value="ECO:0007669"/>
    <property type="project" value="UniProtKB-EC"/>
</dbReference>